<evidence type="ECO:0000259" key="5">
    <source>
        <dbReference type="Pfam" id="PF00557"/>
    </source>
</evidence>
<dbReference type="Pfam" id="PF01321">
    <property type="entry name" value="Creatinase_N"/>
    <property type="match status" value="1"/>
</dbReference>
<evidence type="ECO:0000256" key="1">
    <source>
        <dbReference type="ARBA" id="ARBA00008766"/>
    </source>
</evidence>
<dbReference type="GO" id="GO:0005737">
    <property type="term" value="C:cytoplasm"/>
    <property type="evidence" value="ECO:0007669"/>
    <property type="project" value="UniProtKB-ARBA"/>
</dbReference>
<accession>A0A6I0DBT8</accession>
<dbReference type="Gene3D" id="3.40.350.10">
    <property type="entry name" value="Creatinase/prolidase N-terminal domain"/>
    <property type="match status" value="2"/>
</dbReference>
<evidence type="ECO:0000313" key="8">
    <source>
        <dbReference type="EMBL" id="KAB2765933.1"/>
    </source>
</evidence>
<organism evidence="8 9">
    <name type="scientific">Brucella anthropi</name>
    <name type="common">Ochrobactrum anthropi</name>
    <dbReference type="NCBI Taxonomy" id="529"/>
    <lineage>
        <taxon>Bacteria</taxon>
        <taxon>Pseudomonadati</taxon>
        <taxon>Pseudomonadota</taxon>
        <taxon>Alphaproteobacteria</taxon>
        <taxon>Hyphomicrobiales</taxon>
        <taxon>Brucellaceae</taxon>
        <taxon>Brucella/Ochrobactrum group</taxon>
        <taxon>Brucella</taxon>
    </lineage>
</organism>
<dbReference type="InterPro" id="IPR050422">
    <property type="entry name" value="X-Pro_aminopeptidase_P"/>
</dbReference>
<comment type="caution">
    <text evidence="8">The sequence shown here is derived from an EMBL/GenBank/DDBJ whole genome shotgun (WGS) entry which is preliminary data.</text>
</comment>
<dbReference type="FunFam" id="3.90.230.10:FF:000007">
    <property type="entry name" value="Xaa-Pro aminopeptidase P"/>
    <property type="match status" value="1"/>
</dbReference>
<evidence type="ECO:0000256" key="4">
    <source>
        <dbReference type="ARBA" id="ARBA00023211"/>
    </source>
</evidence>
<dbReference type="InterPro" id="IPR000587">
    <property type="entry name" value="Creatinase_N"/>
</dbReference>
<dbReference type="SUPFAM" id="SSF55920">
    <property type="entry name" value="Creatinase/aminopeptidase"/>
    <property type="match status" value="1"/>
</dbReference>
<feature type="domain" description="Peptidase M24 C-terminal" evidence="7">
    <location>
        <begin position="549"/>
        <end position="608"/>
    </location>
</feature>
<dbReference type="GO" id="GO:0070006">
    <property type="term" value="F:metalloaminopeptidase activity"/>
    <property type="evidence" value="ECO:0007669"/>
    <property type="project" value="InterPro"/>
</dbReference>
<comment type="similarity">
    <text evidence="1">Belongs to the peptidase M24B family.</text>
</comment>
<evidence type="ECO:0000259" key="6">
    <source>
        <dbReference type="Pfam" id="PF01321"/>
    </source>
</evidence>
<keyword evidence="4" id="KW-0464">Manganese</keyword>
<gene>
    <name evidence="8" type="ORF">F9L04_17935</name>
</gene>
<dbReference type="RefSeq" id="WP_151615743.1">
    <property type="nucleotide sequence ID" value="NZ_CP103345.1"/>
</dbReference>
<dbReference type="InterPro" id="IPR036005">
    <property type="entry name" value="Creatinase/aminopeptidase-like"/>
</dbReference>
<keyword evidence="8" id="KW-0031">Aminopeptidase</keyword>
<dbReference type="Pfam" id="PF16189">
    <property type="entry name" value="Creatinase_N_2"/>
    <property type="match status" value="1"/>
</dbReference>
<dbReference type="Pfam" id="PF16188">
    <property type="entry name" value="Peptidase_M24_C"/>
    <property type="match status" value="1"/>
</dbReference>
<name>A0A6I0DBT8_BRUAN</name>
<dbReference type="PANTHER" id="PTHR43763">
    <property type="entry name" value="XAA-PRO AMINOPEPTIDASE 1"/>
    <property type="match status" value="1"/>
</dbReference>
<dbReference type="PANTHER" id="PTHR43763:SF6">
    <property type="entry name" value="XAA-PRO AMINOPEPTIDASE 1"/>
    <property type="match status" value="1"/>
</dbReference>
<dbReference type="GO" id="GO:0046872">
    <property type="term" value="F:metal ion binding"/>
    <property type="evidence" value="ECO:0007669"/>
    <property type="project" value="UniProtKB-KW"/>
</dbReference>
<keyword evidence="8" id="KW-0645">Protease</keyword>
<sequence>MAFQSFDVTTNPANGGPRVAKLRAKMAELGLDGFLVPRADEHQGEYVPPHAQRLAWLTGFTGSAGAALILENSAYIFVDGRYELQVRAQTDPKVFSYESLVTNPPASWLAENGKGLNIGFDPWLHTISEARALREALENQGGQLVPVEINLVDAVWNDQPEVPTAEVTIQPARFSGHEAEDKIKEMQAAVAASGASATVLTDPSSVAWVFNIRGKDVSNTPLPLSFAIIPAKGEPELFIDERKLAIEPRAYLTQLAKLSAPNDLEGHLNALAAKAEAILLDPTLAAEQLRLVVTSAGGSVIEGKDPARIPRAIKNKAELDGSRAAHERDGVAMVNFLSWVDGQKPGTIDEISAAQKLEESRADAGRDFQMPLEDISFDTISGAGPNGAIIHYRVNTDTNRTLEDGELYLVDSGAQYRDGTTDITRTVPIGKVTPETIKAFTLVLKGVIAITTARFPKGTRGQDIDVLARIALWKHGFDYAHGTGHGVGSYLSVHEGPQSISKKGAQELLPGMILSNEPGYYKPGSFGIRIENLIIVTEPEVPEGGDIAMMGFETLTFCPIDRRLIDKSLFTHEEIDWLNSYHASVREKLSGHLKDAERKWLEAATAPL</sequence>
<dbReference type="Gene3D" id="3.90.230.10">
    <property type="entry name" value="Creatinase/methionine aminopeptidase superfamily"/>
    <property type="match status" value="1"/>
</dbReference>
<evidence type="ECO:0000259" key="7">
    <source>
        <dbReference type="Pfam" id="PF16188"/>
    </source>
</evidence>
<protein>
    <submittedName>
        <fullName evidence="8">Aminopeptidase P family protein</fullName>
    </submittedName>
</protein>
<dbReference type="AlphaFoldDB" id="A0A6I0DBT8"/>
<dbReference type="InterPro" id="IPR032416">
    <property type="entry name" value="Peptidase_M24_C"/>
</dbReference>
<dbReference type="SUPFAM" id="SSF53092">
    <property type="entry name" value="Creatinase/prolidase N-terminal domain"/>
    <property type="match status" value="1"/>
</dbReference>
<dbReference type="EMBL" id="WBWS01000019">
    <property type="protein sequence ID" value="KAB2765933.1"/>
    <property type="molecule type" value="Genomic_DNA"/>
</dbReference>
<reference evidence="8 9" key="1">
    <citation type="submission" date="2019-09" db="EMBL/GenBank/DDBJ databases">
        <title>Taxonomic organization of the family Brucellaceae based on a phylogenomic approach.</title>
        <authorList>
            <person name="Leclercq S."/>
            <person name="Cloeckaert A."/>
            <person name="Zygmunt M.S."/>
        </authorList>
    </citation>
    <scope>NUCLEOTIDE SEQUENCE [LARGE SCALE GENOMIC DNA]</scope>
    <source>
        <strain evidence="8 9">LMG 3313</strain>
    </source>
</reference>
<evidence type="ECO:0000313" key="9">
    <source>
        <dbReference type="Proteomes" id="UP000481876"/>
    </source>
</evidence>
<feature type="domain" description="Peptidase M24" evidence="5">
    <location>
        <begin position="323"/>
        <end position="538"/>
    </location>
</feature>
<dbReference type="InterPro" id="IPR000994">
    <property type="entry name" value="Pept_M24"/>
</dbReference>
<dbReference type="CDD" id="cd01085">
    <property type="entry name" value="APP"/>
    <property type="match status" value="1"/>
</dbReference>
<dbReference type="Pfam" id="PF00557">
    <property type="entry name" value="Peptidase_M24"/>
    <property type="match status" value="1"/>
</dbReference>
<keyword evidence="2" id="KW-0479">Metal-binding</keyword>
<dbReference type="InterPro" id="IPR029149">
    <property type="entry name" value="Creatin/AminoP/Spt16_N"/>
</dbReference>
<dbReference type="InterPro" id="IPR033740">
    <property type="entry name" value="Pept_M24B"/>
</dbReference>
<keyword evidence="3" id="KW-0378">Hydrolase</keyword>
<dbReference type="Proteomes" id="UP000481876">
    <property type="component" value="Unassembled WGS sequence"/>
</dbReference>
<feature type="domain" description="Creatinase N-terminal" evidence="6">
    <location>
        <begin position="18"/>
        <end position="148"/>
    </location>
</feature>
<proteinExistence type="inferred from homology"/>
<evidence type="ECO:0000256" key="3">
    <source>
        <dbReference type="ARBA" id="ARBA00022801"/>
    </source>
</evidence>
<evidence type="ECO:0000256" key="2">
    <source>
        <dbReference type="ARBA" id="ARBA00022723"/>
    </source>
</evidence>